<keyword evidence="11" id="KW-1185">Reference proteome</keyword>
<dbReference type="SMART" id="SM00020">
    <property type="entry name" value="Tryp_SPc"/>
    <property type="match status" value="1"/>
</dbReference>
<evidence type="ECO:0000256" key="6">
    <source>
        <dbReference type="RuleBase" id="RU363034"/>
    </source>
</evidence>
<dbReference type="PROSITE" id="PS00134">
    <property type="entry name" value="TRYPSIN_HIS"/>
    <property type="match status" value="1"/>
</dbReference>
<evidence type="ECO:0000259" key="9">
    <source>
        <dbReference type="PROSITE" id="PS50240"/>
    </source>
</evidence>
<dbReference type="InterPro" id="IPR009003">
    <property type="entry name" value="Peptidase_S1_PA"/>
</dbReference>
<dbReference type="InterPro" id="IPR018114">
    <property type="entry name" value="TRYPSIN_HIS"/>
</dbReference>
<dbReference type="PROSITE" id="PS00135">
    <property type="entry name" value="TRYPSIN_SER"/>
    <property type="match status" value="1"/>
</dbReference>
<dbReference type="STRING" id="448386.A0A2V3IUR0"/>
<keyword evidence="6" id="KW-0645">Protease</keyword>
<evidence type="ECO:0000256" key="7">
    <source>
        <dbReference type="SAM" id="MobiDB-lite"/>
    </source>
</evidence>
<dbReference type="SUPFAM" id="SSF50494">
    <property type="entry name" value="Trypsin-like serine proteases"/>
    <property type="match status" value="1"/>
</dbReference>
<dbReference type="FunFam" id="2.40.10.10:FF:000054">
    <property type="entry name" value="Complement C1r subcomponent"/>
    <property type="match status" value="1"/>
</dbReference>
<reference evidence="10 11" key="1">
    <citation type="journal article" date="2018" name="Mol. Biol. Evol.">
        <title>Analysis of the draft genome of the red seaweed Gracilariopsis chorda provides insights into genome size evolution in Rhodophyta.</title>
        <authorList>
            <person name="Lee J."/>
            <person name="Yang E.C."/>
            <person name="Graf L."/>
            <person name="Yang J.H."/>
            <person name="Qiu H."/>
            <person name="Zel Zion U."/>
            <person name="Chan C.X."/>
            <person name="Stephens T.G."/>
            <person name="Weber A.P.M."/>
            <person name="Boo G.H."/>
            <person name="Boo S.M."/>
            <person name="Kim K.M."/>
            <person name="Shin Y."/>
            <person name="Jung M."/>
            <person name="Lee S.J."/>
            <person name="Yim H.S."/>
            <person name="Lee J.H."/>
            <person name="Bhattacharya D."/>
            <person name="Yoon H.S."/>
        </authorList>
    </citation>
    <scope>NUCLEOTIDE SEQUENCE [LARGE SCALE GENOMIC DNA]</scope>
    <source>
        <strain evidence="10 11">SKKU-2015</strain>
        <tissue evidence="10">Whole body</tissue>
    </source>
</reference>
<evidence type="ECO:0000256" key="4">
    <source>
        <dbReference type="ARBA" id="ARBA00023157"/>
    </source>
</evidence>
<dbReference type="Gene3D" id="2.40.10.10">
    <property type="entry name" value="Trypsin-like serine proteases"/>
    <property type="match status" value="1"/>
</dbReference>
<dbReference type="InterPro" id="IPR001314">
    <property type="entry name" value="Peptidase_S1A"/>
</dbReference>
<keyword evidence="6" id="KW-0378">Hydrolase</keyword>
<keyword evidence="8" id="KW-0472">Membrane</keyword>
<dbReference type="PRINTS" id="PR00722">
    <property type="entry name" value="CHYMOTRYPSIN"/>
</dbReference>
<evidence type="ECO:0000313" key="10">
    <source>
        <dbReference type="EMBL" id="PXF45845.1"/>
    </source>
</evidence>
<sequence>MFNVIPSCVESGINVVEPVVQLECPCFVSFGLSSEKLSNTAVDFLVMRTKEYDKWRSSTQEGEPAHLEAFSAVGKRAKDYNMAYDTFSFQSGNMELYQNESFVLAIRTRRTDDMDCELKIMHIFQSIPRACPERLRLKVRKDSKHEMVPVNATKSTARGTLKGGEEEGGVRDYRVRIGRQARGVGVGMGSSLHKYNSEREKQALQRGIDEEVRQDAKQADVRDASQYTKTDKYTSTNNVVAGTPVSDRLIRSYMVAISSSSGSCSGTVIGSRWILTAAHCRVRVGAHALIGGTTNLNGVTYTVRRFIAHPQYKVSLDGNVEAHDIALVETDRLRHGGAVKVSMNEEGPDEGRFVRASGFGQIAEDWISGSERPLLQVDIPMVSFKSCVRAFARYGAGDFARALRGRSHICAGYDDDDCSGDTCYGDSGGPIVVRSGSEYVQVGIVSGGIGCARKGLPGVYTRVGQYWEWVRNVTGGDVEGLFVEGNDDGKDVDVEKVIEEVWHDNGNELIVVGVVAGSIGVGVVVLAVVGVMVRICLVGGFGGKRESRKEEKQNSSASLDELLRFEKGVVVDDAATTEREAEDAEQYVRATYTVT</sequence>
<evidence type="ECO:0000256" key="2">
    <source>
        <dbReference type="ARBA" id="ARBA00022525"/>
    </source>
</evidence>
<keyword evidence="5" id="KW-0325">Glycoprotein</keyword>
<dbReference type="CDD" id="cd00190">
    <property type="entry name" value="Tryp_SPc"/>
    <property type="match status" value="1"/>
</dbReference>
<accession>A0A2V3IUR0</accession>
<proteinExistence type="predicted"/>
<dbReference type="OrthoDB" id="6056at2759"/>
<keyword evidence="8" id="KW-0812">Transmembrane</keyword>
<protein>
    <submittedName>
        <fullName evidence="10">Mite allergen Der p 3</fullName>
    </submittedName>
</protein>
<feature type="region of interest" description="Disordered" evidence="7">
    <location>
        <begin position="202"/>
        <end position="229"/>
    </location>
</feature>
<evidence type="ECO:0000256" key="5">
    <source>
        <dbReference type="ARBA" id="ARBA00023180"/>
    </source>
</evidence>
<dbReference type="AlphaFoldDB" id="A0A2V3IUR0"/>
<evidence type="ECO:0000256" key="3">
    <source>
        <dbReference type="ARBA" id="ARBA00022729"/>
    </source>
</evidence>
<dbReference type="PANTHER" id="PTHR24256">
    <property type="entry name" value="TRYPTASE-RELATED"/>
    <property type="match status" value="1"/>
</dbReference>
<dbReference type="InterPro" id="IPR051487">
    <property type="entry name" value="Ser/Thr_Proteases_Immune/Dev"/>
</dbReference>
<feature type="compositionally biased region" description="Basic and acidic residues" evidence="7">
    <location>
        <begin position="202"/>
        <end position="223"/>
    </location>
</feature>
<dbReference type="Pfam" id="PF00089">
    <property type="entry name" value="Trypsin"/>
    <property type="match status" value="1"/>
</dbReference>
<keyword evidence="6" id="KW-0720">Serine protease</keyword>
<dbReference type="EMBL" id="NBIV01000051">
    <property type="protein sequence ID" value="PXF45845.1"/>
    <property type="molecule type" value="Genomic_DNA"/>
</dbReference>
<evidence type="ECO:0000256" key="1">
    <source>
        <dbReference type="ARBA" id="ARBA00004613"/>
    </source>
</evidence>
<dbReference type="InterPro" id="IPR033116">
    <property type="entry name" value="TRYPSIN_SER"/>
</dbReference>
<organism evidence="10 11">
    <name type="scientific">Gracilariopsis chorda</name>
    <dbReference type="NCBI Taxonomy" id="448386"/>
    <lineage>
        <taxon>Eukaryota</taxon>
        <taxon>Rhodophyta</taxon>
        <taxon>Florideophyceae</taxon>
        <taxon>Rhodymeniophycidae</taxon>
        <taxon>Gracilariales</taxon>
        <taxon>Gracilariaceae</taxon>
        <taxon>Gracilariopsis</taxon>
    </lineage>
</organism>
<dbReference type="GO" id="GO:0006508">
    <property type="term" value="P:proteolysis"/>
    <property type="evidence" value="ECO:0007669"/>
    <property type="project" value="UniProtKB-KW"/>
</dbReference>
<gene>
    <name evidence="10" type="ORF">BWQ96_04382</name>
</gene>
<evidence type="ECO:0000313" key="11">
    <source>
        <dbReference type="Proteomes" id="UP000247409"/>
    </source>
</evidence>
<dbReference type="Proteomes" id="UP000247409">
    <property type="component" value="Unassembled WGS sequence"/>
</dbReference>
<dbReference type="PROSITE" id="PS50240">
    <property type="entry name" value="TRYPSIN_DOM"/>
    <property type="match status" value="1"/>
</dbReference>
<name>A0A2V3IUR0_9FLOR</name>
<dbReference type="GO" id="GO:0005576">
    <property type="term" value="C:extracellular region"/>
    <property type="evidence" value="ECO:0007669"/>
    <property type="project" value="UniProtKB-SubCell"/>
</dbReference>
<keyword evidence="4" id="KW-1015">Disulfide bond</keyword>
<dbReference type="InterPro" id="IPR043504">
    <property type="entry name" value="Peptidase_S1_PA_chymotrypsin"/>
</dbReference>
<feature type="domain" description="Peptidase S1" evidence="9">
    <location>
        <begin position="239"/>
        <end position="475"/>
    </location>
</feature>
<dbReference type="InterPro" id="IPR001254">
    <property type="entry name" value="Trypsin_dom"/>
</dbReference>
<dbReference type="GO" id="GO:0004252">
    <property type="term" value="F:serine-type endopeptidase activity"/>
    <property type="evidence" value="ECO:0007669"/>
    <property type="project" value="InterPro"/>
</dbReference>
<keyword evidence="3" id="KW-0732">Signal</keyword>
<keyword evidence="8" id="KW-1133">Transmembrane helix</keyword>
<comment type="caution">
    <text evidence="10">The sequence shown here is derived from an EMBL/GenBank/DDBJ whole genome shotgun (WGS) entry which is preliminary data.</text>
</comment>
<evidence type="ECO:0000256" key="8">
    <source>
        <dbReference type="SAM" id="Phobius"/>
    </source>
</evidence>
<feature type="transmembrane region" description="Helical" evidence="8">
    <location>
        <begin position="509"/>
        <end position="542"/>
    </location>
</feature>
<keyword evidence="2" id="KW-0964">Secreted</keyword>
<comment type="subcellular location">
    <subcellularLocation>
        <location evidence="1">Secreted</location>
    </subcellularLocation>
</comment>